<feature type="compositionally biased region" description="Basic and acidic residues" evidence="7">
    <location>
        <begin position="148"/>
        <end position="159"/>
    </location>
</feature>
<dbReference type="Pfam" id="PF09790">
    <property type="entry name" value="Hyccin"/>
    <property type="match status" value="1"/>
</dbReference>
<comment type="subcellular location">
    <subcellularLocation>
        <location evidence="1">Cell membrane</location>
    </subcellularLocation>
    <subcellularLocation>
        <location evidence="2">Cytoplasm</location>
        <location evidence="2">Cytosol</location>
    </subcellularLocation>
</comment>
<reference evidence="8" key="1">
    <citation type="submission" date="2019-03" db="EMBL/GenBank/DDBJ databases">
        <title>Improved annotation for the trematode Fasciola hepatica.</title>
        <authorList>
            <person name="Choi Y.-J."/>
            <person name="Martin J."/>
            <person name="Mitreva M."/>
        </authorList>
    </citation>
    <scope>NUCLEOTIDE SEQUENCE [LARGE SCALE GENOMIC DNA]</scope>
</reference>
<sequence length="713" mass="80360">MRMKIPQPIQLWFNEFNAKFSQLDKNAQTEEQSGVELKGSLSTQKANPLLLIGLNTLILDTVSVYPLDEGVVDVLRVICNQLITFYCTKNSEVRNSTLELLPSIIFVYLCFFQRSITLQFCPNRGKLISHAPPVVLLEEAFVRDSDCGKQETDQNESHDSTSVSMKAQKAEKYRDHMTDVHRAVELLEQFLLQIYTKSVTSKSTLDESQLGEVDQTRLCKTPTVFNDPICLGTTMQERLGHVKNKPTNNADVSFSQMYDICWTERNQKQKTVLSITVFTDQNRMSVLTAILHVINSSVDPLPKFALHSICRVAMLVSPRRDHRQKARLEDHSKDNSSEVNSTSVESIAEYDIDTDQLRPRGVHDTARYSVLDTENEAKPDRSAASVVPSVRSKIKRQISRISNSNESNHRKPSTSPIVYTRLQGVTEAFVLELLKSLQSFTVDANWKPAQLAFQSIESRATIELWSKPLLVINSIRQLAKNRLISDSQFPIEADSSLWTTTALPESRPNQLPLLNPKQISLASAYCSLWAELVEKKDHIIMTNTSAAEDIESSPANMKLVRVARDKFMRSIVTNANFQTAKPPDDIPMHTDCRKPNWTKERLKRSSSMDNSLAQSRVNTELPSAWDGDFENLVIGETGVPSGSKNGWIRRTFVPRKNNQNNKTTFSYIVLLSVNGIRLALDKENALKCTYGLEQCGKIISLLKTNTYPGICGN</sequence>
<evidence type="ECO:0000256" key="5">
    <source>
        <dbReference type="ARBA" id="ARBA00023136"/>
    </source>
</evidence>
<keyword evidence="3" id="KW-1003">Cell membrane</keyword>
<evidence type="ECO:0000256" key="7">
    <source>
        <dbReference type="SAM" id="MobiDB-lite"/>
    </source>
</evidence>
<organism evidence="8 9">
    <name type="scientific">Fasciola hepatica</name>
    <name type="common">Liver fluke</name>
    <dbReference type="NCBI Taxonomy" id="6192"/>
    <lineage>
        <taxon>Eukaryota</taxon>
        <taxon>Metazoa</taxon>
        <taxon>Spiralia</taxon>
        <taxon>Lophotrochozoa</taxon>
        <taxon>Platyhelminthes</taxon>
        <taxon>Trematoda</taxon>
        <taxon>Digenea</taxon>
        <taxon>Plagiorchiida</taxon>
        <taxon>Echinostomata</taxon>
        <taxon>Echinostomatoidea</taxon>
        <taxon>Fasciolidae</taxon>
        <taxon>Fasciola</taxon>
    </lineage>
</organism>
<evidence type="ECO:0000313" key="9">
    <source>
        <dbReference type="Proteomes" id="UP000230066"/>
    </source>
</evidence>
<keyword evidence="9" id="KW-1185">Reference proteome</keyword>
<keyword evidence="4" id="KW-0963">Cytoplasm</keyword>
<accession>A0A4E0RI11</accession>
<dbReference type="PANTHER" id="PTHR31220">
    <property type="entry name" value="HYCCIN RELATED"/>
    <property type="match status" value="1"/>
</dbReference>
<evidence type="ECO:0000256" key="1">
    <source>
        <dbReference type="ARBA" id="ARBA00004236"/>
    </source>
</evidence>
<evidence type="ECO:0000256" key="4">
    <source>
        <dbReference type="ARBA" id="ARBA00022490"/>
    </source>
</evidence>
<dbReference type="AlphaFoldDB" id="A0A4E0RI11"/>
<name>A0A4E0RI11_FASHE</name>
<dbReference type="InterPro" id="IPR018619">
    <property type="entry name" value="Hyccin"/>
</dbReference>
<feature type="region of interest" description="Disordered" evidence="7">
    <location>
        <begin position="148"/>
        <end position="168"/>
    </location>
</feature>
<dbReference type="Proteomes" id="UP000230066">
    <property type="component" value="Unassembled WGS sequence"/>
</dbReference>
<comment type="caution">
    <text evidence="8">The sequence shown here is derived from an EMBL/GenBank/DDBJ whole genome shotgun (WGS) entry which is preliminary data.</text>
</comment>
<comment type="similarity">
    <text evidence="6">Belongs to the Hyccin family.</text>
</comment>
<proteinExistence type="inferred from homology"/>
<dbReference type="GO" id="GO:0005886">
    <property type="term" value="C:plasma membrane"/>
    <property type="evidence" value="ECO:0007669"/>
    <property type="project" value="UniProtKB-SubCell"/>
</dbReference>
<gene>
    <name evidence="8" type="ORF">D915_005002</name>
</gene>
<feature type="compositionally biased region" description="Basic and acidic residues" evidence="7">
    <location>
        <begin position="326"/>
        <end position="336"/>
    </location>
</feature>
<keyword evidence="5" id="KW-0472">Membrane</keyword>
<dbReference type="GO" id="GO:0046854">
    <property type="term" value="P:phosphatidylinositol phosphate biosynthetic process"/>
    <property type="evidence" value="ECO:0007669"/>
    <property type="project" value="TreeGrafter"/>
</dbReference>
<evidence type="ECO:0000256" key="6">
    <source>
        <dbReference type="ARBA" id="ARBA00034482"/>
    </source>
</evidence>
<dbReference type="GO" id="GO:0005829">
    <property type="term" value="C:cytosol"/>
    <property type="evidence" value="ECO:0007669"/>
    <property type="project" value="UniProtKB-SubCell"/>
</dbReference>
<dbReference type="PANTHER" id="PTHR31220:SF1">
    <property type="entry name" value="GH21176P"/>
    <property type="match status" value="1"/>
</dbReference>
<protein>
    <submittedName>
        <fullName evidence="8">Uncharacterized protein</fullName>
    </submittedName>
</protein>
<evidence type="ECO:0000256" key="3">
    <source>
        <dbReference type="ARBA" id="ARBA00022475"/>
    </source>
</evidence>
<evidence type="ECO:0000313" key="8">
    <source>
        <dbReference type="EMBL" id="THD20687.1"/>
    </source>
</evidence>
<dbReference type="EMBL" id="JXXN02004317">
    <property type="protein sequence ID" value="THD20687.1"/>
    <property type="molecule type" value="Genomic_DNA"/>
</dbReference>
<dbReference type="GO" id="GO:0072659">
    <property type="term" value="P:protein localization to plasma membrane"/>
    <property type="evidence" value="ECO:0007669"/>
    <property type="project" value="TreeGrafter"/>
</dbReference>
<evidence type="ECO:0000256" key="2">
    <source>
        <dbReference type="ARBA" id="ARBA00004514"/>
    </source>
</evidence>
<feature type="region of interest" description="Disordered" evidence="7">
    <location>
        <begin position="323"/>
        <end position="345"/>
    </location>
</feature>